<comment type="caution">
    <text evidence="9">The sequence shown here is derived from an EMBL/GenBank/DDBJ whole genome shotgun (WGS) entry which is preliminary data.</text>
</comment>
<feature type="domain" description="Cytochrome b561" evidence="8">
    <location>
        <begin position="1"/>
        <end position="152"/>
    </location>
</feature>
<organism evidence="9 10">
    <name type="scientific">Anisodus tanguticus</name>
    <dbReference type="NCBI Taxonomy" id="243964"/>
    <lineage>
        <taxon>Eukaryota</taxon>
        <taxon>Viridiplantae</taxon>
        <taxon>Streptophyta</taxon>
        <taxon>Embryophyta</taxon>
        <taxon>Tracheophyta</taxon>
        <taxon>Spermatophyta</taxon>
        <taxon>Magnoliopsida</taxon>
        <taxon>eudicotyledons</taxon>
        <taxon>Gunneridae</taxon>
        <taxon>Pentapetalae</taxon>
        <taxon>asterids</taxon>
        <taxon>lamiids</taxon>
        <taxon>Solanales</taxon>
        <taxon>Solanaceae</taxon>
        <taxon>Solanoideae</taxon>
        <taxon>Hyoscyameae</taxon>
        <taxon>Anisodus</taxon>
    </lineage>
</organism>
<feature type="transmembrane region" description="Helical" evidence="7">
    <location>
        <begin position="127"/>
        <end position="147"/>
    </location>
</feature>
<keyword evidence="2" id="KW-0813">Transport</keyword>
<comment type="subcellular location">
    <subcellularLocation>
        <location evidence="1">Membrane</location>
    </subcellularLocation>
</comment>
<dbReference type="PANTHER" id="PTHR23130">
    <property type="entry name" value="CYTOCHROME B561 AND DOMON DOMAIN-CONTAINING PROTEIN"/>
    <property type="match status" value="1"/>
</dbReference>
<evidence type="ECO:0000256" key="1">
    <source>
        <dbReference type="ARBA" id="ARBA00004370"/>
    </source>
</evidence>
<feature type="transmembrane region" description="Helical" evidence="7">
    <location>
        <begin position="63"/>
        <end position="82"/>
    </location>
</feature>
<feature type="transmembrane region" description="Helical" evidence="7">
    <location>
        <begin position="31"/>
        <end position="51"/>
    </location>
</feature>
<dbReference type="CDD" id="cd08760">
    <property type="entry name" value="Cyt_b561_FRRS1_like"/>
    <property type="match status" value="1"/>
</dbReference>
<dbReference type="EMBL" id="JAVYJV010000023">
    <property type="protein sequence ID" value="KAK4339394.1"/>
    <property type="molecule type" value="Genomic_DNA"/>
</dbReference>
<protein>
    <recommendedName>
        <fullName evidence="8">Cytochrome b561 domain-containing protein</fullName>
    </recommendedName>
</protein>
<evidence type="ECO:0000259" key="8">
    <source>
        <dbReference type="PROSITE" id="PS50939"/>
    </source>
</evidence>
<reference evidence="9" key="1">
    <citation type="submission" date="2023-12" db="EMBL/GenBank/DDBJ databases">
        <title>Genome assembly of Anisodus tanguticus.</title>
        <authorList>
            <person name="Wang Y.-J."/>
        </authorList>
    </citation>
    <scope>NUCLEOTIDE SEQUENCE</scope>
    <source>
        <strain evidence="9">KB-2021</strain>
        <tissue evidence="9">Leaf</tissue>
    </source>
</reference>
<name>A0AAE1QUC4_9SOLA</name>
<evidence type="ECO:0000313" key="10">
    <source>
        <dbReference type="Proteomes" id="UP001291623"/>
    </source>
</evidence>
<proteinExistence type="predicted"/>
<dbReference type="GO" id="GO:0016020">
    <property type="term" value="C:membrane"/>
    <property type="evidence" value="ECO:0007669"/>
    <property type="project" value="UniProtKB-SubCell"/>
</dbReference>
<dbReference type="InterPro" id="IPR006593">
    <property type="entry name" value="Cyt_b561/ferric_Rdtase_TM"/>
</dbReference>
<dbReference type="PANTHER" id="PTHR23130:SF198">
    <property type="entry name" value="CYTOCHROME B561 DOMAIN-CONTAINING PROTEIN"/>
    <property type="match status" value="1"/>
</dbReference>
<evidence type="ECO:0000313" key="9">
    <source>
        <dbReference type="EMBL" id="KAK4339394.1"/>
    </source>
</evidence>
<feature type="transmembrane region" description="Helical" evidence="7">
    <location>
        <begin position="94"/>
        <end position="115"/>
    </location>
</feature>
<keyword evidence="4" id="KW-0249">Electron transport</keyword>
<dbReference type="AlphaFoldDB" id="A0AAE1QUC4"/>
<keyword evidence="10" id="KW-1185">Reference proteome</keyword>
<dbReference type="PROSITE" id="PS50939">
    <property type="entry name" value="CYTOCHROME_B561"/>
    <property type="match status" value="1"/>
</dbReference>
<dbReference type="Pfam" id="PF03188">
    <property type="entry name" value="Cytochrom_B561"/>
    <property type="match status" value="1"/>
</dbReference>
<evidence type="ECO:0000256" key="2">
    <source>
        <dbReference type="ARBA" id="ARBA00022448"/>
    </source>
</evidence>
<evidence type="ECO:0000256" key="3">
    <source>
        <dbReference type="ARBA" id="ARBA00022692"/>
    </source>
</evidence>
<gene>
    <name evidence="9" type="ORF">RND71_040856</name>
</gene>
<evidence type="ECO:0000256" key="6">
    <source>
        <dbReference type="ARBA" id="ARBA00023136"/>
    </source>
</evidence>
<evidence type="ECO:0000256" key="4">
    <source>
        <dbReference type="ARBA" id="ARBA00022982"/>
    </source>
</evidence>
<sequence length="165" mass="18468">MSYLIQFKSSQSSSSFVTDKKSKDQRLDFSMINNMLGVILGLTGVAVGIQLNNKLQPHIPGHQGIGILIFVLSILQVLAFFVRTDKDSKYRKYWNLYHSWMGIALFFGAVNIVSGMHYEGAGQGWKIGYGFVLGSTMLACIILETLLRLKKLDEPTLCLSERLDT</sequence>
<keyword evidence="3 7" id="KW-0812">Transmembrane</keyword>
<dbReference type="Gene3D" id="1.20.120.1770">
    <property type="match status" value="1"/>
</dbReference>
<accession>A0AAE1QUC4</accession>
<dbReference type="Proteomes" id="UP001291623">
    <property type="component" value="Unassembled WGS sequence"/>
</dbReference>
<keyword evidence="5 7" id="KW-1133">Transmembrane helix</keyword>
<dbReference type="SMART" id="SM00665">
    <property type="entry name" value="B561"/>
    <property type="match status" value="1"/>
</dbReference>
<evidence type="ECO:0000256" key="5">
    <source>
        <dbReference type="ARBA" id="ARBA00022989"/>
    </source>
</evidence>
<evidence type="ECO:0000256" key="7">
    <source>
        <dbReference type="SAM" id="Phobius"/>
    </source>
</evidence>
<keyword evidence="6 7" id="KW-0472">Membrane</keyword>